<organism evidence="1 2">
    <name type="scientific">Agathobacter rectalis</name>
    <dbReference type="NCBI Taxonomy" id="39491"/>
    <lineage>
        <taxon>Bacteria</taxon>
        <taxon>Bacillati</taxon>
        <taxon>Bacillota</taxon>
        <taxon>Clostridia</taxon>
        <taxon>Lachnospirales</taxon>
        <taxon>Lachnospiraceae</taxon>
        <taxon>Agathobacter</taxon>
    </lineage>
</organism>
<gene>
    <name evidence="1" type="ORF">ERS852580_03040</name>
</gene>
<reference evidence="1 2" key="1">
    <citation type="submission" date="2015-09" db="EMBL/GenBank/DDBJ databases">
        <authorList>
            <consortium name="Pathogen Informatics"/>
        </authorList>
    </citation>
    <scope>NUCLEOTIDE SEQUENCE [LARGE SCALE GENOMIC DNA]</scope>
    <source>
        <strain evidence="1 2">2789STDY5834968</strain>
    </source>
</reference>
<dbReference type="Proteomes" id="UP000095673">
    <property type="component" value="Unassembled WGS sequence"/>
</dbReference>
<evidence type="ECO:0000313" key="1">
    <source>
        <dbReference type="EMBL" id="CUN26332.1"/>
    </source>
</evidence>
<protein>
    <submittedName>
        <fullName evidence="1">Uncharacterized protein</fullName>
    </submittedName>
</protein>
<accession>A0A173VG12</accession>
<dbReference type="EMBL" id="CYXM01000018">
    <property type="protein sequence ID" value="CUN26332.1"/>
    <property type="molecule type" value="Genomic_DNA"/>
</dbReference>
<sequence length="238" mass="28416">MTKEKYQKEIELIKAQNNTEIELYLLATEIIQPMTGELSKRYVFNRKKSKKGNIYYGLSSFPDIAILDKDFKDIARDEIKEEDWNGLIGSLEIKALGNKLFNINVIQECLSKKEVTRDEGQLIGEILWYKKVLYTNGKEWNYIYIDKYSQELKETVLKIVNARITSEKSKADKTYQKSEYDWWREFKKFEANHKIICKDIEDYKENETEEDCIVYDCITKNCMDDWDGFIRKINEIKW</sequence>
<proteinExistence type="predicted"/>
<dbReference type="AlphaFoldDB" id="A0A173VG12"/>
<dbReference type="RefSeq" id="WP_055238629.1">
    <property type="nucleotide sequence ID" value="NZ_CYXM01000018.1"/>
</dbReference>
<evidence type="ECO:0000313" key="2">
    <source>
        <dbReference type="Proteomes" id="UP000095673"/>
    </source>
</evidence>
<name>A0A173VG12_9FIRM</name>